<keyword evidence="3" id="KW-1185">Reference proteome</keyword>
<dbReference type="Proteomes" id="UP001432322">
    <property type="component" value="Unassembled WGS sequence"/>
</dbReference>
<evidence type="ECO:0000313" key="3">
    <source>
        <dbReference type="Proteomes" id="UP001432322"/>
    </source>
</evidence>
<feature type="non-terminal residue" evidence="2">
    <location>
        <position position="1"/>
    </location>
</feature>
<comment type="caution">
    <text evidence="2">The sequence shown here is derived from an EMBL/GenBank/DDBJ whole genome shotgun (WGS) entry which is preliminary data.</text>
</comment>
<feature type="non-terminal residue" evidence="2">
    <location>
        <position position="97"/>
    </location>
</feature>
<dbReference type="AlphaFoldDB" id="A0AAV5VTT0"/>
<protein>
    <recommendedName>
        <fullName evidence="1">C2H2-type domain-containing protein</fullName>
    </recommendedName>
</protein>
<sequence length="97" mass="10970">HKTKPNQAGIVFRCDCGAIRTSAYTERSYHKCESTNFTVVTAAEVVLQPHIRRKSVRAIEPTQREVMNCPLCNNGYYKLGSIISHLKDQHKVKPAEV</sequence>
<reference evidence="2" key="1">
    <citation type="submission" date="2023-10" db="EMBL/GenBank/DDBJ databases">
        <title>Genome assembly of Pristionchus species.</title>
        <authorList>
            <person name="Yoshida K."/>
            <person name="Sommer R.J."/>
        </authorList>
    </citation>
    <scope>NUCLEOTIDE SEQUENCE</scope>
    <source>
        <strain evidence="2">RS5133</strain>
    </source>
</reference>
<evidence type="ECO:0000259" key="1">
    <source>
        <dbReference type="PROSITE" id="PS00028"/>
    </source>
</evidence>
<evidence type="ECO:0000313" key="2">
    <source>
        <dbReference type="EMBL" id="GMT21159.1"/>
    </source>
</evidence>
<dbReference type="PROSITE" id="PS00028">
    <property type="entry name" value="ZINC_FINGER_C2H2_1"/>
    <property type="match status" value="1"/>
</dbReference>
<name>A0AAV5VTT0_9BILA</name>
<gene>
    <name evidence="2" type="ORF">PFISCL1PPCAC_12456</name>
</gene>
<organism evidence="2 3">
    <name type="scientific">Pristionchus fissidentatus</name>
    <dbReference type="NCBI Taxonomy" id="1538716"/>
    <lineage>
        <taxon>Eukaryota</taxon>
        <taxon>Metazoa</taxon>
        <taxon>Ecdysozoa</taxon>
        <taxon>Nematoda</taxon>
        <taxon>Chromadorea</taxon>
        <taxon>Rhabditida</taxon>
        <taxon>Rhabditina</taxon>
        <taxon>Diplogasteromorpha</taxon>
        <taxon>Diplogasteroidea</taxon>
        <taxon>Neodiplogasteridae</taxon>
        <taxon>Pristionchus</taxon>
    </lineage>
</organism>
<accession>A0AAV5VTT0</accession>
<feature type="domain" description="C2H2-type" evidence="1">
    <location>
        <begin position="69"/>
        <end position="90"/>
    </location>
</feature>
<dbReference type="EMBL" id="BTSY01000003">
    <property type="protein sequence ID" value="GMT21159.1"/>
    <property type="molecule type" value="Genomic_DNA"/>
</dbReference>
<proteinExistence type="predicted"/>
<dbReference type="InterPro" id="IPR013087">
    <property type="entry name" value="Znf_C2H2_type"/>
</dbReference>